<organism evidence="1">
    <name type="scientific">Myoviridae sp. ctQQg4</name>
    <dbReference type="NCBI Taxonomy" id="2827686"/>
    <lineage>
        <taxon>Viruses</taxon>
        <taxon>Duplodnaviria</taxon>
        <taxon>Heunggongvirae</taxon>
        <taxon>Uroviricota</taxon>
        <taxon>Caudoviricetes</taxon>
    </lineage>
</organism>
<name>A0A8S5T8L3_9CAUD</name>
<proteinExistence type="predicted"/>
<accession>A0A8S5T8L3</accession>
<sequence length="466" mass="54283">MSLTEQWNSIVRNNAGLTEIEFVRAEFEAFLYSQKRSTIIQSRKYYEGKHNTPKHLIPDENGNATDATGTIPNHKIINNLFDDLVDQKTNYLLSKPLDVKCNEDVSEYFNKSFQRKLKNLGKDAYIGTIAYLHPYIDEHGNFKLKRMRPEYVIPFWHDEEHESLDAFIYFYEFTEYTNTNTKERYYKVEYYKPEGVTYYVYRNNSLYLDPQKQSMPYISMNNRYYNWQNVPLIWFRCSSEEVPLLSKVKPLQDALNQMLSNFANVMSQDVHNTILVIKGYDGENLAKFRSELAKYGALKITSSPEFEAGVEALNIEVNAENYEIIIKLLERAIITNGRGFDAKDDRMSNNPNQMNINSMYSDIDLDANEMETEFQASLEHLLTFINAYNSLTNRPLLNDVTFIFNRDLPLNQSEIIEACKNSSGIISDETIIANHPWTLDTQEELARVKKERNEVLNDDVLGRTLS</sequence>
<dbReference type="Pfam" id="PF05133">
    <property type="entry name" value="SPP1_portal"/>
    <property type="match status" value="1"/>
</dbReference>
<dbReference type="InterPro" id="IPR021145">
    <property type="entry name" value="Portal_protein_SPP1_Gp6-like"/>
</dbReference>
<dbReference type="EMBL" id="BK032769">
    <property type="protein sequence ID" value="DAF59355.1"/>
    <property type="molecule type" value="Genomic_DNA"/>
</dbReference>
<evidence type="ECO:0000313" key="1">
    <source>
        <dbReference type="EMBL" id="DAF59355.1"/>
    </source>
</evidence>
<protein>
    <submittedName>
        <fullName evidence="1">PORTAL PROTEIN</fullName>
    </submittedName>
</protein>
<reference evidence="1" key="1">
    <citation type="journal article" date="2021" name="Proc. Natl. Acad. Sci. U.S.A.">
        <title>A Catalog of Tens of Thousands of Viruses from Human Metagenomes Reveals Hidden Associations with Chronic Diseases.</title>
        <authorList>
            <person name="Tisza M.J."/>
            <person name="Buck C.B."/>
        </authorList>
    </citation>
    <scope>NUCLEOTIDE SEQUENCE</scope>
    <source>
        <strain evidence="1">CtQQg4</strain>
    </source>
</reference>